<evidence type="ECO:0000256" key="8">
    <source>
        <dbReference type="ARBA" id="ARBA00022692"/>
    </source>
</evidence>
<keyword evidence="11" id="KW-0221">Differentiation</keyword>
<dbReference type="PRINTS" id="PR01659">
    <property type="entry name" value="MCMPROTEIN3"/>
</dbReference>
<keyword evidence="12" id="KW-0970">Cilium biogenesis/degradation</keyword>
<comment type="similarity">
    <text evidence="4 31">Belongs to the MCM family.</text>
</comment>
<evidence type="ECO:0000256" key="13">
    <source>
        <dbReference type="ARBA" id="ARBA00022801"/>
    </source>
</evidence>
<feature type="compositionally biased region" description="Basic and acidic residues" evidence="33">
    <location>
        <begin position="1748"/>
        <end position="1758"/>
    </location>
</feature>
<keyword evidence="17 34" id="KW-1133">Transmembrane helix</keyword>
<keyword evidence="18" id="KW-0007">Acetylation</keyword>
<feature type="coiled-coil region" evidence="32">
    <location>
        <begin position="2556"/>
        <end position="2675"/>
    </location>
</feature>
<evidence type="ECO:0000256" key="17">
    <source>
        <dbReference type="ARBA" id="ARBA00022989"/>
    </source>
</evidence>
<dbReference type="GO" id="GO:0016020">
    <property type="term" value="C:membrane"/>
    <property type="evidence" value="ECO:0007669"/>
    <property type="project" value="UniProtKB-SubCell"/>
</dbReference>
<feature type="domain" description="MCM C-terminal AAA(+) ATPase" evidence="36">
    <location>
        <begin position="270"/>
        <end position="476"/>
    </location>
</feature>
<keyword evidence="10 31" id="KW-0547">Nucleotide-binding</keyword>
<comment type="catalytic activity">
    <reaction evidence="27">
        <text>ATP + H2O = ADP + phosphate + H(+)</text>
        <dbReference type="Rhea" id="RHEA:13065"/>
        <dbReference type="ChEBI" id="CHEBI:15377"/>
        <dbReference type="ChEBI" id="CHEBI:15378"/>
        <dbReference type="ChEBI" id="CHEBI:30616"/>
        <dbReference type="ChEBI" id="CHEBI:43474"/>
        <dbReference type="ChEBI" id="CHEBI:456216"/>
        <dbReference type="EC" id="3.6.4.12"/>
    </reaction>
</comment>
<dbReference type="InterPro" id="IPR001849">
    <property type="entry name" value="PH_domain"/>
</dbReference>
<feature type="transmembrane region" description="Helical" evidence="34">
    <location>
        <begin position="855"/>
        <end position="873"/>
    </location>
</feature>
<keyword evidence="8 34" id="KW-0812">Transmembrane</keyword>
<dbReference type="Pfam" id="PF18383">
    <property type="entry name" value="IFT81_CH"/>
    <property type="match status" value="1"/>
</dbReference>
<evidence type="ECO:0000256" key="20">
    <source>
        <dbReference type="ARBA" id="ARBA00023069"/>
    </source>
</evidence>
<evidence type="ECO:0000256" key="11">
    <source>
        <dbReference type="ARBA" id="ARBA00022782"/>
    </source>
</evidence>
<evidence type="ECO:0000259" key="36">
    <source>
        <dbReference type="PROSITE" id="PS50051"/>
    </source>
</evidence>
<keyword evidence="22 34" id="KW-0472">Membrane</keyword>
<dbReference type="Gene3D" id="1.10.418.70">
    <property type="entry name" value="Intraflagellar transport protein 81, N-terminal domain"/>
    <property type="match status" value="1"/>
</dbReference>
<dbReference type="GO" id="GO:0042555">
    <property type="term" value="C:MCM complex"/>
    <property type="evidence" value="ECO:0007669"/>
    <property type="project" value="InterPro"/>
</dbReference>
<dbReference type="InterPro" id="IPR012340">
    <property type="entry name" value="NA-bd_OB-fold"/>
</dbReference>
<dbReference type="GO" id="GO:1902975">
    <property type="term" value="P:mitotic DNA replication initiation"/>
    <property type="evidence" value="ECO:0007669"/>
    <property type="project" value="TreeGrafter"/>
</dbReference>
<dbReference type="GO" id="GO:0030154">
    <property type="term" value="P:cell differentiation"/>
    <property type="evidence" value="ECO:0007669"/>
    <property type="project" value="UniProtKB-KW"/>
</dbReference>
<evidence type="ECO:0000256" key="14">
    <source>
        <dbReference type="ARBA" id="ARBA00022806"/>
    </source>
</evidence>
<dbReference type="InterPro" id="IPR032710">
    <property type="entry name" value="NTF2-like_dom_sf"/>
</dbReference>
<keyword evidence="20" id="KW-0969">Cilium</keyword>
<accession>A0A024GCN8</accession>
<comment type="caution">
    <text evidence="37">The sequence shown here is derived from an EMBL/GenBank/DDBJ whole genome shotgun (WGS) entry which is preliminary data.</text>
</comment>
<organism evidence="37 38">
    <name type="scientific">Albugo candida</name>
    <dbReference type="NCBI Taxonomy" id="65357"/>
    <lineage>
        <taxon>Eukaryota</taxon>
        <taxon>Sar</taxon>
        <taxon>Stramenopiles</taxon>
        <taxon>Oomycota</taxon>
        <taxon>Peronosporomycetes</taxon>
        <taxon>Albuginales</taxon>
        <taxon>Albuginaceae</taxon>
        <taxon>Albugo</taxon>
    </lineage>
</organism>
<dbReference type="Pfam" id="PF17207">
    <property type="entry name" value="MCM_OB"/>
    <property type="match status" value="1"/>
</dbReference>
<keyword evidence="6" id="KW-0963">Cytoplasm</keyword>
<dbReference type="GO" id="GO:0007283">
    <property type="term" value="P:spermatogenesis"/>
    <property type="evidence" value="ECO:0007669"/>
    <property type="project" value="UniProtKB-KW"/>
</dbReference>
<evidence type="ECO:0000256" key="25">
    <source>
        <dbReference type="ARBA" id="ARBA00023273"/>
    </source>
</evidence>
<keyword evidence="25" id="KW-0966">Cell projection</keyword>
<dbReference type="Pfam" id="PF17855">
    <property type="entry name" value="MCM_lid"/>
    <property type="match status" value="1"/>
</dbReference>
<feature type="domain" description="PH" evidence="35">
    <location>
        <begin position="1957"/>
        <end position="2065"/>
    </location>
</feature>
<feature type="coiled-coil region" evidence="32">
    <location>
        <begin position="2867"/>
        <end position="2908"/>
    </location>
</feature>
<dbReference type="GO" id="GO:0005929">
    <property type="term" value="C:cilium"/>
    <property type="evidence" value="ECO:0007669"/>
    <property type="project" value="UniProtKB-ARBA"/>
</dbReference>
<dbReference type="Gene3D" id="2.20.28.10">
    <property type="match status" value="1"/>
</dbReference>
<dbReference type="Gene3D" id="3.10.450.50">
    <property type="match status" value="1"/>
</dbReference>
<keyword evidence="19 32" id="KW-0175">Coiled coil</keyword>
<dbReference type="GO" id="GO:0005815">
    <property type="term" value="C:microtubule organizing center"/>
    <property type="evidence" value="ECO:0007669"/>
    <property type="project" value="UniProtKB-ARBA"/>
</dbReference>
<dbReference type="GO" id="GO:0006271">
    <property type="term" value="P:DNA strand elongation involved in DNA replication"/>
    <property type="evidence" value="ECO:0007669"/>
    <property type="project" value="TreeGrafter"/>
</dbReference>
<evidence type="ECO:0000313" key="38">
    <source>
        <dbReference type="Proteomes" id="UP000053237"/>
    </source>
</evidence>
<dbReference type="PROSITE" id="PS00847">
    <property type="entry name" value="MCM_1"/>
    <property type="match status" value="1"/>
</dbReference>
<evidence type="ECO:0000256" key="23">
    <source>
        <dbReference type="ARBA" id="ARBA00023212"/>
    </source>
</evidence>
<evidence type="ECO:0000256" key="15">
    <source>
        <dbReference type="ARBA" id="ARBA00022840"/>
    </source>
</evidence>
<keyword evidence="9" id="KW-0235">DNA replication</keyword>
<dbReference type="Proteomes" id="UP000053237">
    <property type="component" value="Unassembled WGS sequence"/>
</dbReference>
<keyword evidence="38" id="KW-1185">Reference proteome</keyword>
<comment type="similarity">
    <text evidence="26">Belongs to the IFT81 family.</text>
</comment>
<evidence type="ECO:0000256" key="18">
    <source>
        <dbReference type="ARBA" id="ARBA00022990"/>
    </source>
</evidence>
<evidence type="ECO:0000259" key="35">
    <source>
        <dbReference type="PROSITE" id="PS50003"/>
    </source>
</evidence>
<dbReference type="InterPro" id="IPR001208">
    <property type="entry name" value="MCM_dom"/>
</dbReference>
<evidence type="ECO:0000256" key="4">
    <source>
        <dbReference type="ARBA" id="ARBA00008010"/>
    </source>
</evidence>
<sequence length="2930" mass="330397">MDGPRLIVDLNDLREYDSSFVDQSTRTQENIVTRMLQHPMDYIPPMEAAIKESVLSIDSLYGSKAQEQRSEMDFFAGFEGDFGNFNVNPRGLLASFLCQMVCVHGIVTKCSAVRPKVVKSVHYCAETKQMLSREYRDSTSLSGMPTSSVYPTRDENGNSLESEFGLCQYKDYQVMSIQEAPETAPLGQLPRSCDVIVENDLVDKCKPGDRIRIVGVFRAMSGKIAAMHNAVFRTVLIANNVQILGKEVNGITMTTEDLLNVREFAKREDAFSILARSVAPSIYGHSEIKEALLLQLLGGVEKNLENGTHLRGDVNILMVGDPSTAKSQLLRFIRTIAPLAINTNGRGSSGVGLTAAVTLDPETKEKRLEAGAMVLADRGIVCIDEFDKMSEVDRVAIHEVMEQQTVTIAKAGIHATLNARCSVLAAANPVYGQYDRNKKAQENIGLPDSLLSRFDLLFVVLDKLDREADRNISNHILRMHRYVKPGENNHMNRCQIESSNSFPVFDSKSAKTKESIFQKFDPLLHGGNYDKHSNRAFLTIDFLKKFIYYAKTRFQPVLTDKAIDLIAEGYAELRSQQNAKTLAITARSLETLIRLASAHAKSRLSKAIEEIDAEKAMSLLSFALYHDTFEVNPIAAKSAQTARNDLTGQKRNLESMQDKENQVPLDQAVQSKITMEQLNTLEKMSRDHLGEKVRSVLNEILLQSRSDRCPVKEFLSGYNERNRTCDQFTLDAFQNFAQWCDTNNYFMYVHDRDEPDLIRAVQLKQFRTRRVFMTSKSNSSVESTKSISRSATIIAGGCAGVLSALTGLGGGTVLIPVLAKWTTFSQQIVNGTSIGAITVSSAVGSWNYFRQGACNYPIAFLTTLPAIFCSRYGVRLAHNLSSKRLSLVGGIVMVAASPLIFLKQSGHLPKFNGISHPLDLQSFPNESDSIAAFWADASNDLLNFLRINSKYLVAGAASGFISGLCGTGGGILITSYLTVVSDMPQEAIIGTSLLGIVPSATAAAWYNIKAKTIHLPTSLRLGASLVVSMYLTSEYVTLQLSEDFLRGFLGVTLGAAAMTLQMSETCSTPEMEAPTACKRLDPQQDLSFDEKPILEQDSLIIPMALSPTKNAKVGVNGHSPNSHPNSSSMPMSFSLDEIDLASRRGGRAGSLSKFVNRRRSTLNGTYDEILSDLSVEKLLGMDLDIFSELLDDIDSEVRSWLMQSENVLHVLREFVKKPVFEGVPHEEYGYYKNFFLCSEIVMRLYSGDDDLYESFSSDSSADSLKHNCVFGCQQPQDLIKWQLLFSIFDQEAPLDEMQLLFYSKALVRLHDASCLEEGYVENVLKQFLPKILPHFYSSTVKYMLILILQSYESVHPITAKNDAMEVILPCLVQSTQNLDYSEPYTQEKTENIAQLLVDLLQANQADRLGAFCRREGGIVLSKYFVRDQFGTIRGFESMSHGYHNFLQFMFLEQLSQTNDIIGSILQHAVQELEQIELRDEKLNSSVFLVDVATEIVLLYQKLYRSNQQKEENADESAVDTSESPCDESDNSDKDSSSHAEGDHSPVSAADSCAVMARAGSGMESSMYSLKPFSEKHNLWTQVSPAIEMTAKAFAKHLNSNHSPSVLVAVAKYLYTIVQLDEPKVNKALHEGDLIGRYFALLEKKSTSDMLLIHIIPSITFILRDENGTRARNCLLTADLLDGEEKTSILDILVRANQVPELGVYAALVHEAISSVFETKVLSANNREVMLYCSRNVLWQRLRGNSIKSDAKSSEKGDSGSETEQSGGMENHEERLPSTESNEKASATSTTESSESKENLGKEESRSSSYYIKQVLQSPMFRHPMRLGSVIKVPERVYTQQQRSQTAGTAQCESQQKTFGWNSMLKRLKKSLVITPNSVTKQAQPYLALSHEPFNPDQDSHALMGSIVIVDTSKGQDISEYVHHDGGVHVVDVPLTKSNCNSARGSTTPAVSDEVRLNAITSGYMYKSRMPETGQRHVWERCYFVLNRVEGTLSYYVSEAHARDRTFVRGTVRPLSVTDGIPTSVGGKLNVFGLQINTQGHGMLWLLVDSVSTRSTWLTQVTACLSASGAHHLKKSNSALEPRSHTRPRPLDRLTRCEMKEVISSFYETLFGPDLKYQTPFELPPGFWIEEKLESIASRCILSSNLPDSVPYWGEFHGYERLCDYWKLRDETVERCSGRVLRIIIDEEDESAVVMTTTTYRILRNSQIVTEESCDILSLQGREIVNIHCTFDSHRIAEAFRKEGCRVYMSELQFIVDHLKKEPFKLDLTLVAFDEKNNFELLQILNTVFVHIDAKHAVDLRTEADDDRAARMLESLQLLRYPLPSSSSDMENFRDGLVQGYRGVVYPILHWALKNLAHHQKRAYLAKYLVSVNVPQELFMDQALAGLYDHFKNLQDEFKQVHKDVDQLRNVRSRPGELHKEISQLEQESHQLEEKISTIKKKTANDENFQAILKASSALRKEQEEQAKLHDRKREQMMALTNVEKRVTETEAKLGDVKRSLSQDTSPEELLEHLTLQVEKNRRILIHQFPEEMKVQQENLQRLEKALQEPAKSEADLREMDQEIQSMEQSIQRLRSDIVQAQKQCGDDKLAIFRQHASVQSKKLSEKEEQLESLKQEKLKLTKQLEITERKVSDFSSAKGVKFMSREEFKQYANQLRSKTAQYKKLKAEAAEISTECVILHRTEQILKSKLSDLDQFLKKIEIKKGVVGFLETKDKLDDISRKNAQLNEEKGDTLEEISQIVRQINQTLQARKNELAPQIKQLREVRQRFQEIEQIYIEKKTQYENVALGMETERIKLEQECNAFQEDCLREETQYHTLHCLISIEKAKVEKIEQEIEFEKGNGKLLRDIRTFQDLYKQKIGQQEILTKELRKQQKNLKANAQQFQIQCQQFEQLKSLLQCKLKIAQNELLQPQNTTTISEMHANVLTIDS</sequence>
<dbReference type="Gene3D" id="3.40.50.300">
    <property type="entry name" value="P-loop containing nucleotide triphosphate hydrolases"/>
    <property type="match status" value="1"/>
</dbReference>
<dbReference type="FunFam" id="1.10.418.70:FF:000001">
    <property type="entry name" value="Intraflagellar transport protein 81 homolog"/>
    <property type="match status" value="1"/>
</dbReference>
<feature type="transmembrane region" description="Helical" evidence="34">
    <location>
        <begin position="793"/>
        <end position="819"/>
    </location>
</feature>
<feature type="transmembrane region" description="Helical" evidence="34">
    <location>
        <begin position="885"/>
        <end position="902"/>
    </location>
</feature>
<dbReference type="SUPFAM" id="SSF50249">
    <property type="entry name" value="Nucleic acid-binding proteins"/>
    <property type="match status" value="1"/>
</dbReference>
<evidence type="ECO:0000256" key="21">
    <source>
        <dbReference type="ARBA" id="ARBA00023125"/>
    </source>
</evidence>
<evidence type="ECO:0000256" key="27">
    <source>
        <dbReference type="ARBA" id="ARBA00047995"/>
    </source>
</evidence>
<dbReference type="FunFam" id="2.20.28.10:FF:000008">
    <property type="entry name" value="DNA helicase"/>
    <property type="match status" value="1"/>
</dbReference>
<dbReference type="PRINTS" id="PR01657">
    <property type="entry name" value="MCMFAMILY"/>
</dbReference>
<dbReference type="GO" id="GO:0007018">
    <property type="term" value="P:microtubule-based movement"/>
    <property type="evidence" value="ECO:0007669"/>
    <property type="project" value="UniProtKB-ARBA"/>
</dbReference>
<dbReference type="GO" id="GO:0017116">
    <property type="term" value="F:single-stranded DNA helicase activity"/>
    <property type="evidence" value="ECO:0007669"/>
    <property type="project" value="TreeGrafter"/>
</dbReference>
<feature type="compositionally biased region" description="Basic and acidic residues" evidence="33">
    <location>
        <begin position="1793"/>
        <end position="1804"/>
    </location>
</feature>
<dbReference type="InterPro" id="IPR008046">
    <property type="entry name" value="Mcm3"/>
</dbReference>
<evidence type="ECO:0000256" key="31">
    <source>
        <dbReference type="RuleBase" id="RU004070"/>
    </source>
</evidence>
<dbReference type="EC" id="3.6.4.12" evidence="5"/>
<evidence type="ECO:0000256" key="10">
    <source>
        <dbReference type="ARBA" id="ARBA00022741"/>
    </source>
</evidence>
<dbReference type="SMART" id="SM00233">
    <property type="entry name" value="PH"/>
    <property type="match status" value="1"/>
</dbReference>
<dbReference type="Gene3D" id="2.40.50.140">
    <property type="entry name" value="Nucleic acid-binding proteins"/>
    <property type="match status" value="1"/>
</dbReference>
<comment type="function">
    <text evidence="28">Component of the intraflagellar transport (IFT) complex B: together with IFT74, forms a tubulin-binding module that specifically mediates transport of tubulin within the cilium. Binds tubulin via its CH (calponin-homology)-like region. Required for ciliogenesis. Required for proper regulation of SHH signaling. Plays an important role during spermatogenesis by modulating the assembly and elongation of the sperm flagella.</text>
</comment>
<dbReference type="InterPro" id="IPR033762">
    <property type="entry name" value="MCM_OB"/>
</dbReference>
<dbReference type="InterPro" id="IPR043016">
    <property type="entry name" value="IFT81_N_sf"/>
</dbReference>
<dbReference type="SMART" id="SM00382">
    <property type="entry name" value="AAA"/>
    <property type="match status" value="1"/>
</dbReference>
<dbReference type="PANTHER" id="PTHR11630">
    <property type="entry name" value="DNA REPLICATION LICENSING FACTOR MCM FAMILY MEMBER"/>
    <property type="match status" value="1"/>
</dbReference>
<evidence type="ECO:0000256" key="9">
    <source>
        <dbReference type="ARBA" id="ARBA00022705"/>
    </source>
</evidence>
<evidence type="ECO:0000256" key="24">
    <source>
        <dbReference type="ARBA" id="ARBA00023242"/>
    </source>
</evidence>
<dbReference type="InterPro" id="IPR041562">
    <property type="entry name" value="MCM_lid"/>
</dbReference>
<evidence type="ECO:0000256" key="19">
    <source>
        <dbReference type="ARBA" id="ARBA00023054"/>
    </source>
</evidence>
<evidence type="ECO:0000256" key="16">
    <source>
        <dbReference type="ARBA" id="ARBA00022871"/>
    </source>
</evidence>
<evidence type="ECO:0000256" key="3">
    <source>
        <dbReference type="ARBA" id="ARBA00004141"/>
    </source>
</evidence>
<dbReference type="InterPro" id="IPR041146">
    <property type="entry name" value="IFT81_CH"/>
</dbReference>
<keyword evidence="16" id="KW-0744">Spermatogenesis</keyword>
<dbReference type="InterPro" id="IPR027417">
    <property type="entry name" value="P-loop_NTPase"/>
</dbReference>
<dbReference type="PROSITE" id="PS50003">
    <property type="entry name" value="PH_DOMAIN"/>
    <property type="match status" value="1"/>
</dbReference>
<feature type="transmembrane region" description="Helical" evidence="34">
    <location>
        <begin position="831"/>
        <end position="849"/>
    </location>
</feature>
<dbReference type="OrthoDB" id="1882346at2759"/>
<dbReference type="InterPro" id="IPR018525">
    <property type="entry name" value="MCM_CS"/>
</dbReference>
<dbReference type="STRING" id="65357.A0A024GCN8"/>
<dbReference type="SMART" id="SM00350">
    <property type="entry name" value="MCM"/>
    <property type="match status" value="1"/>
</dbReference>
<dbReference type="Gene3D" id="3.30.1640.10">
    <property type="entry name" value="mini-chromosome maintenance (MCM) complex, chain A, domain 1"/>
    <property type="match status" value="1"/>
</dbReference>
<keyword evidence="7" id="KW-0597">Phosphoprotein</keyword>
<proteinExistence type="inferred from homology"/>
<feature type="coiled-coil region" evidence="32">
    <location>
        <begin position="2390"/>
        <end position="2441"/>
    </location>
</feature>
<evidence type="ECO:0000256" key="29">
    <source>
        <dbReference type="ARBA" id="ARBA00073058"/>
    </source>
</evidence>
<keyword evidence="23" id="KW-0206">Cytoskeleton</keyword>
<keyword evidence="24" id="KW-0539">Nucleus</keyword>
<evidence type="ECO:0000256" key="6">
    <source>
        <dbReference type="ARBA" id="ARBA00022490"/>
    </source>
</evidence>
<evidence type="ECO:0000256" key="22">
    <source>
        <dbReference type="ARBA" id="ARBA00023136"/>
    </source>
</evidence>
<dbReference type="PROSITE" id="PS50051">
    <property type="entry name" value="MCM_2"/>
    <property type="match status" value="1"/>
</dbReference>
<feature type="transmembrane region" description="Helical" evidence="34">
    <location>
        <begin position="951"/>
        <end position="980"/>
    </location>
</feature>
<keyword evidence="21 31" id="KW-0238">DNA-binding</keyword>
<evidence type="ECO:0000256" key="26">
    <source>
        <dbReference type="ARBA" id="ARBA00043983"/>
    </source>
</evidence>
<evidence type="ECO:0000256" key="33">
    <source>
        <dbReference type="SAM" id="MobiDB-lite"/>
    </source>
</evidence>
<dbReference type="GO" id="GO:0000727">
    <property type="term" value="P:double-strand break repair via break-induced replication"/>
    <property type="evidence" value="ECO:0007669"/>
    <property type="project" value="TreeGrafter"/>
</dbReference>
<evidence type="ECO:0000256" key="34">
    <source>
        <dbReference type="SAM" id="Phobius"/>
    </source>
</evidence>
<dbReference type="GO" id="GO:0016787">
    <property type="term" value="F:hydrolase activity"/>
    <property type="evidence" value="ECO:0007669"/>
    <property type="project" value="UniProtKB-KW"/>
</dbReference>
<dbReference type="PANTHER" id="PTHR11630:SF46">
    <property type="entry name" value="DNA REPLICATION LICENSING FACTOR MCM3-RELATED"/>
    <property type="match status" value="1"/>
</dbReference>
<feature type="compositionally biased region" description="Basic and acidic residues" evidence="33">
    <location>
        <begin position="1530"/>
        <end position="1543"/>
    </location>
</feature>
<evidence type="ECO:0000313" key="37">
    <source>
        <dbReference type="EMBL" id="CCI44296.1"/>
    </source>
</evidence>
<feature type="region of interest" description="Disordered" evidence="33">
    <location>
        <begin position="1509"/>
        <end position="1546"/>
    </location>
</feature>
<dbReference type="SUPFAM" id="SSF52540">
    <property type="entry name" value="P-loop containing nucleoside triphosphate hydrolases"/>
    <property type="match status" value="1"/>
</dbReference>
<reference evidence="37 38" key="1">
    <citation type="submission" date="2012-05" db="EMBL/GenBank/DDBJ databases">
        <title>Recombination and specialization in a pathogen metapopulation.</title>
        <authorList>
            <person name="Gardiner A."/>
            <person name="Kemen E."/>
            <person name="Schultz-Larsen T."/>
            <person name="MacLean D."/>
            <person name="Van Oosterhout C."/>
            <person name="Jones J.D.G."/>
        </authorList>
    </citation>
    <scope>NUCLEOTIDE SEQUENCE [LARGE SCALE GENOMIC DNA]</scope>
    <source>
        <strain evidence="37 38">Ac Nc2</strain>
    </source>
</reference>
<evidence type="ECO:0000256" key="32">
    <source>
        <dbReference type="SAM" id="Coils"/>
    </source>
</evidence>
<keyword evidence="13" id="KW-0378">Hydrolase</keyword>
<comment type="subcellular location">
    <subcellularLocation>
        <location evidence="1">Cytoplasm</location>
        <location evidence="1">Cytoskeleton</location>
        <location evidence="1">Cilium basal body</location>
    </subcellularLocation>
    <subcellularLocation>
        <location evidence="3">Membrane</location>
        <topology evidence="3">Multi-pass membrane protein</topology>
    </subcellularLocation>
    <subcellularLocation>
        <location evidence="2">Nucleus</location>
    </subcellularLocation>
</comment>
<evidence type="ECO:0000256" key="1">
    <source>
        <dbReference type="ARBA" id="ARBA00004120"/>
    </source>
</evidence>
<feature type="compositionally biased region" description="Low complexity" evidence="33">
    <location>
        <begin position="1783"/>
        <end position="1792"/>
    </location>
</feature>
<feature type="coiled-coil region" evidence="32">
    <location>
        <begin position="2709"/>
        <end position="2754"/>
    </location>
</feature>
<dbReference type="InterPro" id="IPR011993">
    <property type="entry name" value="PH-like_dom_sf"/>
</dbReference>
<evidence type="ECO:0000256" key="7">
    <source>
        <dbReference type="ARBA" id="ARBA00022553"/>
    </source>
</evidence>
<dbReference type="InterPro" id="IPR031327">
    <property type="entry name" value="MCM"/>
</dbReference>
<evidence type="ECO:0000256" key="2">
    <source>
        <dbReference type="ARBA" id="ARBA00004123"/>
    </source>
</evidence>
<feature type="region of interest" description="Disordered" evidence="33">
    <location>
        <begin position="1748"/>
        <end position="1804"/>
    </location>
</feature>
<dbReference type="Pfam" id="PF00493">
    <property type="entry name" value="MCM"/>
    <property type="match status" value="1"/>
</dbReference>
<dbReference type="GO" id="GO:0005524">
    <property type="term" value="F:ATP binding"/>
    <property type="evidence" value="ECO:0007669"/>
    <property type="project" value="UniProtKB-KW"/>
</dbReference>
<gene>
    <name evidence="37" type="ORF">BN9_050800</name>
</gene>
<evidence type="ECO:0000256" key="5">
    <source>
        <dbReference type="ARBA" id="ARBA00012551"/>
    </source>
</evidence>
<dbReference type="GO" id="GO:0003697">
    <property type="term" value="F:single-stranded DNA binding"/>
    <property type="evidence" value="ECO:0007669"/>
    <property type="project" value="TreeGrafter"/>
</dbReference>
<dbReference type="Pfam" id="PF01925">
    <property type="entry name" value="TauE"/>
    <property type="match status" value="2"/>
</dbReference>
<dbReference type="SUPFAM" id="SSF54427">
    <property type="entry name" value="NTF2-like"/>
    <property type="match status" value="1"/>
</dbReference>
<feature type="transmembrane region" description="Helical" evidence="34">
    <location>
        <begin position="987"/>
        <end position="1007"/>
    </location>
</feature>
<dbReference type="SUPFAM" id="SSF50729">
    <property type="entry name" value="PH domain-like"/>
    <property type="match status" value="1"/>
</dbReference>
<evidence type="ECO:0000256" key="28">
    <source>
        <dbReference type="ARBA" id="ARBA00055755"/>
    </source>
</evidence>
<dbReference type="GO" id="GO:0005634">
    <property type="term" value="C:nucleus"/>
    <property type="evidence" value="ECO:0007669"/>
    <property type="project" value="UniProtKB-SubCell"/>
</dbReference>
<keyword evidence="15 31" id="KW-0067">ATP-binding</keyword>
<dbReference type="InterPro" id="IPR002781">
    <property type="entry name" value="TM_pro_TauE-like"/>
</dbReference>
<dbReference type="GO" id="GO:0060271">
    <property type="term" value="P:cilium assembly"/>
    <property type="evidence" value="ECO:0007669"/>
    <property type="project" value="UniProtKB-ARBA"/>
</dbReference>
<keyword evidence="14" id="KW-0347">Helicase</keyword>
<evidence type="ECO:0000256" key="12">
    <source>
        <dbReference type="ARBA" id="ARBA00022794"/>
    </source>
</evidence>
<dbReference type="EMBL" id="CAIX01000066">
    <property type="protein sequence ID" value="CCI44296.1"/>
    <property type="molecule type" value="Genomic_DNA"/>
</dbReference>
<dbReference type="Gene3D" id="2.30.29.30">
    <property type="entry name" value="Pleckstrin-homology domain (PH domain)/Phosphotyrosine-binding domain (PTB)"/>
    <property type="match status" value="1"/>
</dbReference>
<protein>
    <recommendedName>
        <fullName evidence="29">Intraflagellar transport protein 81 homolog</fullName>
        <ecNumber evidence="5">3.6.4.12</ecNumber>
    </recommendedName>
    <alternativeName>
        <fullName evidence="30">Carnitine deficiency-associated protein expressed in ventricle 1</fullName>
    </alternativeName>
</protein>
<dbReference type="InParanoid" id="A0A024GCN8"/>
<dbReference type="InterPro" id="IPR003593">
    <property type="entry name" value="AAA+_ATPase"/>
</dbReference>
<feature type="compositionally biased region" description="Basic and acidic residues" evidence="33">
    <location>
        <begin position="1769"/>
        <end position="1782"/>
    </location>
</feature>
<name>A0A024GCN8_9STRA</name>
<evidence type="ECO:0000256" key="30">
    <source>
        <dbReference type="ARBA" id="ARBA00079903"/>
    </source>
</evidence>